<keyword evidence="7" id="KW-1185">Reference proteome</keyword>
<gene>
    <name evidence="6" type="ORF">CYMTET_39822</name>
</gene>
<dbReference type="EC" id="3.2.1.23" evidence="2"/>
<evidence type="ECO:0000313" key="6">
    <source>
        <dbReference type="EMBL" id="KAK3250816.1"/>
    </source>
</evidence>
<dbReference type="GO" id="GO:0004565">
    <property type="term" value="F:beta-galactosidase activity"/>
    <property type="evidence" value="ECO:0007669"/>
    <property type="project" value="UniProtKB-EC"/>
</dbReference>
<name>A0AAE0C9B4_9CHLO</name>
<dbReference type="SMART" id="SM01038">
    <property type="entry name" value="Bgal_small_N"/>
    <property type="match status" value="1"/>
</dbReference>
<keyword evidence="3" id="KW-0378">Hydrolase</keyword>
<dbReference type="GO" id="GO:0005990">
    <property type="term" value="P:lactose catabolic process"/>
    <property type="evidence" value="ECO:0007669"/>
    <property type="project" value="TreeGrafter"/>
</dbReference>
<dbReference type="GO" id="GO:0009341">
    <property type="term" value="C:beta-galactosidase complex"/>
    <property type="evidence" value="ECO:0007669"/>
    <property type="project" value="InterPro"/>
</dbReference>
<evidence type="ECO:0000256" key="2">
    <source>
        <dbReference type="ARBA" id="ARBA00012756"/>
    </source>
</evidence>
<sequence>MRFLCGHAAQALFAQCATRITTDAHTLADGIQLGREQFKPRPPLARFTRENGSNIFLGGLEEVFSWEMVYQQGPRSMRPQSRSDMNVTAPALKWCGEKGWLGLGRELAQVEWLGNGPEECYQDREAAAVVGCYKRSVKEMHVPYIMPGENGGRSGTRWVALRETGSAATPGLLIMPTLNTPPMQMNVSEYGMEQLDSATHNHHLVSEDSVHVHMDIAHMGVGGDDSWTPSCMPKYQIAGAQPYELAIRLRALVPELSLNVEDVFRTSL</sequence>
<dbReference type="PANTHER" id="PTHR46323">
    <property type="entry name" value="BETA-GALACTOSIDASE"/>
    <property type="match status" value="1"/>
</dbReference>
<dbReference type="InterPro" id="IPR050347">
    <property type="entry name" value="Bact_Beta-galactosidase"/>
</dbReference>
<evidence type="ECO:0000259" key="5">
    <source>
        <dbReference type="SMART" id="SM01038"/>
    </source>
</evidence>
<protein>
    <recommendedName>
        <fullName evidence="2">beta-galactosidase</fullName>
        <ecNumber evidence="2">3.2.1.23</ecNumber>
    </recommendedName>
</protein>
<dbReference type="PANTHER" id="PTHR46323:SF2">
    <property type="entry name" value="BETA-GALACTOSIDASE"/>
    <property type="match status" value="1"/>
</dbReference>
<feature type="domain" description="Beta galactosidase small chain/" evidence="5">
    <location>
        <begin position="3"/>
        <end position="250"/>
    </location>
</feature>
<organism evidence="6 7">
    <name type="scientific">Cymbomonas tetramitiformis</name>
    <dbReference type="NCBI Taxonomy" id="36881"/>
    <lineage>
        <taxon>Eukaryota</taxon>
        <taxon>Viridiplantae</taxon>
        <taxon>Chlorophyta</taxon>
        <taxon>Pyramimonadophyceae</taxon>
        <taxon>Pyramimonadales</taxon>
        <taxon>Pyramimonadaceae</taxon>
        <taxon>Cymbomonas</taxon>
    </lineage>
</organism>
<keyword evidence="4" id="KW-0326">Glycosidase</keyword>
<evidence type="ECO:0000256" key="4">
    <source>
        <dbReference type="ARBA" id="ARBA00023295"/>
    </source>
</evidence>
<dbReference type="Proteomes" id="UP001190700">
    <property type="component" value="Unassembled WGS sequence"/>
</dbReference>
<comment type="caution">
    <text evidence="6">The sequence shown here is derived from an EMBL/GenBank/DDBJ whole genome shotgun (WGS) entry which is preliminary data.</text>
</comment>
<dbReference type="InterPro" id="IPR011013">
    <property type="entry name" value="Gal_mutarotase_sf_dom"/>
</dbReference>
<dbReference type="SUPFAM" id="SSF74650">
    <property type="entry name" value="Galactose mutarotase-like"/>
    <property type="match status" value="1"/>
</dbReference>
<dbReference type="GO" id="GO:0030246">
    <property type="term" value="F:carbohydrate binding"/>
    <property type="evidence" value="ECO:0007669"/>
    <property type="project" value="InterPro"/>
</dbReference>
<dbReference type="InterPro" id="IPR014718">
    <property type="entry name" value="GH-type_carb-bd"/>
</dbReference>
<evidence type="ECO:0000313" key="7">
    <source>
        <dbReference type="Proteomes" id="UP001190700"/>
    </source>
</evidence>
<dbReference type="AlphaFoldDB" id="A0AAE0C9B4"/>
<dbReference type="EMBL" id="LGRX02026467">
    <property type="protein sequence ID" value="KAK3250816.1"/>
    <property type="molecule type" value="Genomic_DNA"/>
</dbReference>
<comment type="catalytic activity">
    <reaction evidence="1">
        <text>Hydrolysis of terminal non-reducing beta-D-galactose residues in beta-D-galactosides.</text>
        <dbReference type="EC" id="3.2.1.23"/>
    </reaction>
</comment>
<evidence type="ECO:0000256" key="3">
    <source>
        <dbReference type="ARBA" id="ARBA00022801"/>
    </source>
</evidence>
<proteinExistence type="predicted"/>
<dbReference type="Gene3D" id="2.70.98.10">
    <property type="match status" value="1"/>
</dbReference>
<accession>A0AAE0C9B4</accession>
<dbReference type="Pfam" id="PF02929">
    <property type="entry name" value="Bgal_small_N"/>
    <property type="match status" value="1"/>
</dbReference>
<dbReference type="InterPro" id="IPR004199">
    <property type="entry name" value="B-gal_small/dom_5"/>
</dbReference>
<reference evidence="6 7" key="1">
    <citation type="journal article" date="2015" name="Genome Biol. Evol.">
        <title>Comparative Genomics of a Bacterivorous Green Alga Reveals Evolutionary Causalities and Consequences of Phago-Mixotrophic Mode of Nutrition.</title>
        <authorList>
            <person name="Burns J.A."/>
            <person name="Paasch A."/>
            <person name="Narechania A."/>
            <person name="Kim E."/>
        </authorList>
    </citation>
    <scope>NUCLEOTIDE SEQUENCE [LARGE SCALE GENOMIC DNA]</scope>
    <source>
        <strain evidence="6 7">PLY_AMNH</strain>
    </source>
</reference>
<evidence type="ECO:0000256" key="1">
    <source>
        <dbReference type="ARBA" id="ARBA00001412"/>
    </source>
</evidence>